<dbReference type="Gene3D" id="1.20.1070.10">
    <property type="entry name" value="Rhodopsin 7-helix transmembrane proteins"/>
    <property type="match status" value="1"/>
</dbReference>
<evidence type="ECO:0000256" key="7">
    <source>
        <dbReference type="ARBA" id="ARBA00023224"/>
    </source>
</evidence>
<keyword evidence="4" id="KW-0297">G-protein coupled receptor</keyword>
<protein>
    <submittedName>
        <fullName evidence="11">Somatostatin receptor type 5-like</fullName>
    </submittedName>
</protein>
<gene>
    <name evidence="11" type="primary">LOC136080437</name>
</gene>
<keyword evidence="3 8" id="KW-1133">Transmembrane helix</keyword>
<feature type="transmembrane region" description="Helical" evidence="8">
    <location>
        <begin position="202"/>
        <end position="227"/>
    </location>
</feature>
<feature type="domain" description="G-protein coupled receptors family 1 profile" evidence="9">
    <location>
        <begin position="61"/>
        <end position="355"/>
    </location>
</feature>
<evidence type="ECO:0000256" key="8">
    <source>
        <dbReference type="SAM" id="Phobius"/>
    </source>
</evidence>
<evidence type="ECO:0000256" key="1">
    <source>
        <dbReference type="ARBA" id="ARBA00004141"/>
    </source>
</evidence>
<evidence type="ECO:0000256" key="2">
    <source>
        <dbReference type="ARBA" id="ARBA00022692"/>
    </source>
</evidence>
<reference evidence="11" key="1">
    <citation type="submission" date="2025-08" db="UniProtKB">
        <authorList>
            <consortium name="RefSeq"/>
        </authorList>
    </citation>
    <scope>IDENTIFICATION</scope>
</reference>
<evidence type="ECO:0000256" key="4">
    <source>
        <dbReference type="ARBA" id="ARBA00023040"/>
    </source>
</evidence>
<feature type="transmembrane region" description="Helical" evidence="8">
    <location>
        <begin position="332"/>
        <end position="358"/>
    </location>
</feature>
<feature type="transmembrane region" description="Helical" evidence="8">
    <location>
        <begin position="81"/>
        <end position="99"/>
    </location>
</feature>
<keyword evidence="6" id="KW-0675">Receptor</keyword>
<dbReference type="PRINTS" id="PR00237">
    <property type="entry name" value="GPCRRHODOPSN"/>
</dbReference>
<dbReference type="SUPFAM" id="SSF81321">
    <property type="entry name" value="Family A G protein-coupled receptor-like"/>
    <property type="match status" value="1"/>
</dbReference>
<keyword evidence="10" id="KW-1185">Reference proteome</keyword>
<evidence type="ECO:0000313" key="10">
    <source>
        <dbReference type="Proteomes" id="UP001652625"/>
    </source>
</evidence>
<keyword evidence="5 8" id="KW-0472">Membrane</keyword>
<evidence type="ECO:0000256" key="6">
    <source>
        <dbReference type="ARBA" id="ARBA00023170"/>
    </source>
</evidence>
<feature type="transmembrane region" description="Helical" evidence="8">
    <location>
        <begin position="160"/>
        <end position="182"/>
    </location>
</feature>
<evidence type="ECO:0000256" key="5">
    <source>
        <dbReference type="ARBA" id="ARBA00023136"/>
    </source>
</evidence>
<accession>A0ABM4BVB4</accession>
<dbReference type="InterPro" id="IPR017452">
    <property type="entry name" value="GPCR_Rhodpsn_7TM"/>
</dbReference>
<proteinExistence type="predicted"/>
<feature type="transmembrane region" description="Helical" evidence="8">
    <location>
        <begin position="296"/>
        <end position="320"/>
    </location>
</feature>
<dbReference type="GeneID" id="136080437"/>
<dbReference type="PANTHER" id="PTHR45695">
    <property type="entry name" value="LEUCOKININ RECEPTOR-RELATED"/>
    <property type="match status" value="1"/>
</dbReference>
<dbReference type="CDD" id="cd00637">
    <property type="entry name" value="7tm_classA_rhodopsin-like"/>
    <property type="match status" value="1"/>
</dbReference>
<feature type="transmembrane region" description="Helical" evidence="8">
    <location>
        <begin position="119"/>
        <end position="139"/>
    </location>
</feature>
<dbReference type="RefSeq" id="XP_065653136.1">
    <property type="nucleotide sequence ID" value="XM_065797064.1"/>
</dbReference>
<dbReference type="SMART" id="SM01381">
    <property type="entry name" value="7TM_GPCR_Srsx"/>
    <property type="match status" value="1"/>
</dbReference>
<comment type="subcellular location">
    <subcellularLocation>
        <location evidence="1">Membrane</location>
        <topology evidence="1">Multi-pass membrane protein</topology>
    </subcellularLocation>
</comment>
<feature type="transmembrane region" description="Helical" evidence="8">
    <location>
        <begin position="46"/>
        <end position="69"/>
    </location>
</feature>
<dbReference type="PROSITE" id="PS50262">
    <property type="entry name" value="G_PROTEIN_RECEP_F1_2"/>
    <property type="match status" value="1"/>
</dbReference>
<evidence type="ECO:0000256" key="3">
    <source>
        <dbReference type="ARBA" id="ARBA00022989"/>
    </source>
</evidence>
<organism evidence="10 11">
    <name type="scientific">Hydra vulgaris</name>
    <name type="common">Hydra</name>
    <name type="synonym">Hydra attenuata</name>
    <dbReference type="NCBI Taxonomy" id="6087"/>
    <lineage>
        <taxon>Eukaryota</taxon>
        <taxon>Metazoa</taxon>
        <taxon>Cnidaria</taxon>
        <taxon>Hydrozoa</taxon>
        <taxon>Hydroidolina</taxon>
        <taxon>Anthoathecata</taxon>
        <taxon>Aplanulata</taxon>
        <taxon>Hydridae</taxon>
        <taxon>Hydra</taxon>
    </lineage>
</organism>
<evidence type="ECO:0000259" key="9">
    <source>
        <dbReference type="PROSITE" id="PS50262"/>
    </source>
</evidence>
<dbReference type="InterPro" id="IPR000276">
    <property type="entry name" value="GPCR_Rhodpsn"/>
</dbReference>
<dbReference type="Pfam" id="PF00001">
    <property type="entry name" value="7tm_1"/>
    <property type="match status" value="1"/>
</dbReference>
<dbReference type="Proteomes" id="UP001652625">
    <property type="component" value="Chromosome 05"/>
</dbReference>
<keyword evidence="7" id="KW-0807">Transducer</keyword>
<name>A0ABM4BVB4_HYDVU</name>
<sequence>MILLNKNKTENSSIPKAIFVNSSLVFNLTKAHLGSNADLSKWFTTLIYFAYVITFLIGFFGNLLVCLVIHRKKNKKIIHILTLNLAVSDLIVLLVYLPMEAYQIHTQWVWGLGTVLCQILYPVNSCTVNASIYTLVVITRDRYIAIKQPMTAIKRKASSVVRWIIGIWIFAFLLSMPLMFVVNASTMYCNEHWPNIHLSRVYWFTIFAIQFVIPLIFIVLTYILIIYHIQFQNLSFSSANSTVHTKVTCNKKLQVRFLSDIIAVYTNTELKVLKRERKKRANCRDIIRRKKQLNKILKMIVVLVIVYFICVLPQHTVFVVSTISPNVTKKEFINYIFVTANFFMIANSSINPVIYGTLNDEIKKGVKKLLFPTTNKKNNQKQVIIKCFQNMVS</sequence>
<keyword evidence="2 8" id="KW-0812">Transmembrane</keyword>
<dbReference type="PANTHER" id="PTHR45695:SF9">
    <property type="entry name" value="LEUCOKININ RECEPTOR"/>
    <property type="match status" value="1"/>
</dbReference>
<evidence type="ECO:0000313" key="11">
    <source>
        <dbReference type="RefSeq" id="XP_065653136.1"/>
    </source>
</evidence>